<feature type="transmembrane region" description="Helical" evidence="1">
    <location>
        <begin position="21"/>
        <end position="46"/>
    </location>
</feature>
<keyword evidence="1" id="KW-0812">Transmembrane</keyword>
<proteinExistence type="predicted"/>
<protein>
    <submittedName>
        <fullName evidence="2">Uncharacterized protein</fullName>
    </submittedName>
</protein>
<keyword evidence="1" id="KW-0472">Membrane</keyword>
<evidence type="ECO:0000256" key="1">
    <source>
        <dbReference type="SAM" id="Phobius"/>
    </source>
</evidence>
<keyword evidence="1" id="KW-1133">Transmembrane helix</keyword>
<evidence type="ECO:0000313" key="3">
    <source>
        <dbReference type="Proteomes" id="UP000694429"/>
    </source>
</evidence>
<gene>
    <name evidence="2" type="primary">LOC611538</name>
</gene>
<organism evidence="2 3">
    <name type="scientific">Canis lupus familiaris</name>
    <name type="common">Dog</name>
    <name type="synonym">Canis familiaris</name>
    <dbReference type="NCBI Taxonomy" id="9615"/>
    <lineage>
        <taxon>Eukaryota</taxon>
        <taxon>Metazoa</taxon>
        <taxon>Chordata</taxon>
        <taxon>Craniata</taxon>
        <taxon>Vertebrata</taxon>
        <taxon>Euteleostomi</taxon>
        <taxon>Mammalia</taxon>
        <taxon>Eutheria</taxon>
        <taxon>Laurasiatheria</taxon>
        <taxon>Carnivora</taxon>
        <taxon>Caniformia</taxon>
        <taxon>Canidae</taxon>
        <taxon>Canis</taxon>
    </lineage>
</organism>
<reference evidence="2" key="2">
    <citation type="submission" date="2025-08" db="UniProtKB">
        <authorList>
            <consortium name="Ensembl"/>
        </authorList>
    </citation>
    <scope>IDENTIFICATION</scope>
</reference>
<dbReference type="Ensembl" id="ENSCAFT00030035070.1">
    <property type="protein sequence ID" value="ENSCAFP00030030578.1"/>
    <property type="gene ID" value="ENSCAFG00030019063.1"/>
</dbReference>
<evidence type="ECO:0000313" key="2">
    <source>
        <dbReference type="Ensembl" id="ENSCAFP00030030578.1"/>
    </source>
</evidence>
<name>A0A8C0NWN7_CANLF</name>
<accession>A0A8C0NWN7</accession>
<sequence>MNSSQPSISQGTERGCFSSQVLLRTIAGVSILLLSVCFITRCLVTYHNFQLCDENKFQLHEAFMDFSCSNDGLGIIVPNLNINIYISTLFFFGF</sequence>
<dbReference type="Proteomes" id="UP000694429">
    <property type="component" value="Chromosome 27"/>
</dbReference>
<dbReference type="AlphaFoldDB" id="A0A8C0NWN7"/>
<reference evidence="2" key="1">
    <citation type="submission" date="2019-03" db="EMBL/GenBank/DDBJ databases">
        <authorList>
            <person name="Warren W.C."/>
            <person name="Johnson G.S."/>
        </authorList>
    </citation>
    <scope>NUCLEOTIDE SEQUENCE [LARGE SCALE GENOMIC DNA]</scope>
    <source>
        <strain evidence="2">Basenji</strain>
    </source>
</reference>